<evidence type="ECO:0000313" key="1">
    <source>
        <dbReference type="EMBL" id="KAK4105866.1"/>
    </source>
</evidence>
<dbReference type="EMBL" id="MU863625">
    <property type="protein sequence ID" value="KAK4105866.1"/>
    <property type="molecule type" value="Genomic_DNA"/>
</dbReference>
<name>A0AAN6T6B4_9PEZI</name>
<protein>
    <submittedName>
        <fullName evidence="1">Uncharacterized protein</fullName>
    </submittedName>
</protein>
<proteinExistence type="predicted"/>
<comment type="caution">
    <text evidence="1">The sequence shown here is derived from an EMBL/GenBank/DDBJ whole genome shotgun (WGS) entry which is preliminary data.</text>
</comment>
<reference evidence="1" key="1">
    <citation type="journal article" date="2023" name="Mol. Phylogenet. Evol.">
        <title>Genome-scale phylogeny and comparative genomics of the fungal order Sordariales.</title>
        <authorList>
            <person name="Hensen N."/>
            <person name="Bonometti L."/>
            <person name="Westerberg I."/>
            <person name="Brannstrom I.O."/>
            <person name="Guillou S."/>
            <person name="Cros-Aarteil S."/>
            <person name="Calhoun S."/>
            <person name="Haridas S."/>
            <person name="Kuo A."/>
            <person name="Mondo S."/>
            <person name="Pangilinan J."/>
            <person name="Riley R."/>
            <person name="LaButti K."/>
            <person name="Andreopoulos B."/>
            <person name="Lipzen A."/>
            <person name="Chen C."/>
            <person name="Yan M."/>
            <person name="Daum C."/>
            <person name="Ng V."/>
            <person name="Clum A."/>
            <person name="Steindorff A."/>
            <person name="Ohm R.A."/>
            <person name="Martin F."/>
            <person name="Silar P."/>
            <person name="Natvig D.O."/>
            <person name="Lalanne C."/>
            <person name="Gautier V."/>
            <person name="Ament-Velasquez S.L."/>
            <person name="Kruys A."/>
            <person name="Hutchinson M.I."/>
            <person name="Powell A.J."/>
            <person name="Barry K."/>
            <person name="Miller A.N."/>
            <person name="Grigoriev I.V."/>
            <person name="Debuchy R."/>
            <person name="Gladieux P."/>
            <person name="Hiltunen Thoren M."/>
            <person name="Johannesson H."/>
        </authorList>
    </citation>
    <scope>NUCLEOTIDE SEQUENCE</scope>
    <source>
        <strain evidence="1">CBS 757.83</strain>
    </source>
</reference>
<keyword evidence="2" id="KW-1185">Reference proteome</keyword>
<dbReference type="Proteomes" id="UP001305647">
    <property type="component" value="Unassembled WGS sequence"/>
</dbReference>
<reference evidence="1" key="2">
    <citation type="submission" date="2023-05" db="EMBL/GenBank/DDBJ databases">
        <authorList>
            <consortium name="Lawrence Berkeley National Laboratory"/>
            <person name="Steindorff A."/>
            <person name="Hensen N."/>
            <person name="Bonometti L."/>
            <person name="Westerberg I."/>
            <person name="Brannstrom I.O."/>
            <person name="Guillou S."/>
            <person name="Cros-Aarteil S."/>
            <person name="Calhoun S."/>
            <person name="Haridas S."/>
            <person name="Kuo A."/>
            <person name="Mondo S."/>
            <person name="Pangilinan J."/>
            <person name="Riley R."/>
            <person name="Labutti K."/>
            <person name="Andreopoulos B."/>
            <person name="Lipzen A."/>
            <person name="Chen C."/>
            <person name="Yanf M."/>
            <person name="Daum C."/>
            <person name="Ng V."/>
            <person name="Clum A."/>
            <person name="Ohm R."/>
            <person name="Martin F."/>
            <person name="Silar P."/>
            <person name="Natvig D."/>
            <person name="Lalanne C."/>
            <person name="Gautier V."/>
            <person name="Ament-Velasquez S.L."/>
            <person name="Kruys A."/>
            <person name="Hutchinson M.I."/>
            <person name="Powell A.J."/>
            <person name="Barry K."/>
            <person name="Miller A.N."/>
            <person name="Grigoriev I.V."/>
            <person name="Debuchy R."/>
            <person name="Gladieux P."/>
            <person name="Thoren M.H."/>
            <person name="Johannesson H."/>
        </authorList>
    </citation>
    <scope>NUCLEOTIDE SEQUENCE</scope>
    <source>
        <strain evidence="1">CBS 757.83</strain>
    </source>
</reference>
<dbReference type="AlphaFoldDB" id="A0AAN6T6B4"/>
<organism evidence="1 2">
    <name type="scientific">Parathielavia hyrcaniae</name>
    <dbReference type="NCBI Taxonomy" id="113614"/>
    <lineage>
        <taxon>Eukaryota</taxon>
        <taxon>Fungi</taxon>
        <taxon>Dikarya</taxon>
        <taxon>Ascomycota</taxon>
        <taxon>Pezizomycotina</taxon>
        <taxon>Sordariomycetes</taxon>
        <taxon>Sordariomycetidae</taxon>
        <taxon>Sordariales</taxon>
        <taxon>Chaetomiaceae</taxon>
        <taxon>Parathielavia</taxon>
    </lineage>
</organism>
<sequence>MPNKTEQFKSCSDTQLNSTLPCPCASLQQSSISTYQTLRCYCPPPRATPSSIKTNLNNLTPYKVQTPEPNKCQPWHGQAPKWEIASPGARYNAAVLPIFPEREHIRLRADWRVLVLAGGTATQEIGRPMWYHRRKSVVQLPLSSCPVSVVRCLLTLLGLSSLPGNHQPTTAKS</sequence>
<accession>A0AAN6T6B4</accession>
<evidence type="ECO:0000313" key="2">
    <source>
        <dbReference type="Proteomes" id="UP001305647"/>
    </source>
</evidence>
<gene>
    <name evidence="1" type="ORF">N658DRAFT_136317</name>
</gene>